<evidence type="ECO:0000259" key="9">
    <source>
        <dbReference type="PROSITE" id="PS51012"/>
    </source>
</evidence>
<keyword evidence="4" id="KW-1003">Cell membrane</keyword>
<feature type="transmembrane region" description="Helical" evidence="8">
    <location>
        <begin position="256"/>
        <end position="278"/>
    </location>
</feature>
<evidence type="ECO:0000256" key="8">
    <source>
        <dbReference type="SAM" id="Phobius"/>
    </source>
</evidence>
<dbReference type="Gene3D" id="3.40.1710.10">
    <property type="entry name" value="abc type-2 transporter like domain"/>
    <property type="match status" value="1"/>
</dbReference>
<keyword evidence="6 8" id="KW-1133">Transmembrane helix</keyword>
<keyword evidence="3" id="KW-0813">Transport</keyword>
<feature type="domain" description="ABC transmembrane type-2" evidence="9">
    <location>
        <begin position="133"/>
        <end position="369"/>
    </location>
</feature>
<evidence type="ECO:0000256" key="5">
    <source>
        <dbReference type="ARBA" id="ARBA00022692"/>
    </source>
</evidence>
<evidence type="ECO:0000313" key="11">
    <source>
        <dbReference type="Proteomes" id="UP000609531"/>
    </source>
</evidence>
<sequence length="374" mass="40559">MRTLANIGHLGVKELRSLSRDPTMLILVVYAFTLAIYSGATAMPETLNRAPIAIIDYDRSQLSARITDAFYLPYFTEPSLIGEAEMDRRMDEGIDTFALSIPPDFERDVLAGNAPAVQLNVDATRISQGFTGAGYVQSIVSGIVTDFVEGHRSVDDLSVDLTLRSRFNPTLDKSWFGGIMEIIDNVTMLSIILTGAALIREREHGTVEHLLVMPLTPFEIMISKVWSMGLVVLVATAFALLVMVQGLLAVPIEGSIPLFLAGAALHLFATTSMGIFLATVARSMPRFGLLLILTLLPLQMLSGGNTPRESMPEFIQTIMLAAPTTHFVSLAQAILYRGAGLSVVWPQFLALIAIGGVLFALALVRFRSTISAMA</sequence>
<dbReference type="InterPro" id="IPR051449">
    <property type="entry name" value="ABC-2_transporter_component"/>
</dbReference>
<dbReference type="Pfam" id="PF12698">
    <property type="entry name" value="ABC2_membrane_3"/>
    <property type="match status" value="1"/>
</dbReference>
<keyword evidence="5 8" id="KW-0812">Transmembrane</keyword>
<dbReference type="AlphaFoldDB" id="A0A934MGP8"/>
<evidence type="ECO:0000256" key="7">
    <source>
        <dbReference type="ARBA" id="ARBA00023136"/>
    </source>
</evidence>
<gene>
    <name evidence="10" type="ORF">JCR33_10605</name>
</gene>
<evidence type="ECO:0000256" key="4">
    <source>
        <dbReference type="ARBA" id="ARBA00022475"/>
    </source>
</evidence>
<dbReference type="PANTHER" id="PTHR30294:SF47">
    <property type="entry name" value="INNER MEMBRANE TRANSPORT PERMEASE YHHJ"/>
    <property type="match status" value="1"/>
</dbReference>
<keyword evidence="11" id="KW-1185">Reference proteome</keyword>
<feature type="transmembrane region" description="Helical" evidence="8">
    <location>
        <begin position="284"/>
        <end position="302"/>
    </location>
</feature>
<comment type="similarity">
    <text evidence="2">Belongs to the ABC-2 integral membrane protein family.</text>
</comment>
<organism evidence="10 11">
    <name type="scientific">Acuticoccus mangrovi</name>
    <dbReference type="NCBI Taxonomy" id="2796142"/>
    <lineage>
        <taxon>Bacteria</taxon>
        <taxon>Pseudomonadati</taxon>
        <taxon>Pseudomonadota</taxon>
        <taxon>Alphaproteobacteria</taxon>
        <taxon>Hyphomicrobiales</taxon>
        <taxon>Amorphaceae</taxon>
        <taxon>Acuticoccus</taxon>
    </lineage>
</organism>
<protein>
    <submittedName>
        <fullName evidence="10">ABC transporter permease</fullName>
    </submittedName>
</protein>
<reference evidence="10" key="1">
    <citation type="submission" date="2020-12" db="EMBL/GenBank/DDBJ databases">
        <title>Bacterial taxonomy.</title>
        <authorList>
            <person name="Pan X."/>
        </authorList>
    </citation>
    <scope>NUCLEOTIDE SEQUENCE</scope>
    <source>
        <strain evidence="10">B2012</strain>
    </source>
</reference>
<comment type="subcellular location">
    <subcellularLocation>
        <location evidence="1">Cell membrane</location>
        <topology evidence="1">Multi-pass membrane protein</topology>
    </subcellularLocation>
</comment>
<evidence type="ECO:0000256" key="3">
    <source>
        <dbReference type="ARBA" id="ARBA00022448"/>
    </source>
</evidence>
<dbReference type="EMBL" id="JAEKJA010000007">
    <property type="protein sequence ID" value="MBJ3776140.1"/>
    <property type="molecule type" value="Genomic_DNA"/>
</dbReference>
<dbReference type="GO" id="GO:0005886">
    <property type="term" value="C:plasma membrane"/>
    <property type="evidence" value="ECO:0007669"/>
    <property type="project" value="UniProtKB-SubCell"/>
</dbReference>
<dbReference type="PANTHER" id="PTHR30294">
    <property type="entry name" value="MEMBRANE COMPONENT OF ABC TRANSPORTER YHHJ-RELATED"/>
    <property type="match status" value="1"/>
</dbReference>
<dbReference type="RefSeq" id="WP_198882019.1">
    <property type="nucleotide sequence ID" value="NZ_JAEKJA010000007.1"/>
</dbReference>
<evidence type="ECO:0000256" key="2">
    <source>
        <dbReference type="ARBA" id="ARBA00007783"/>
    </source>
</evidence>
<name>A0A934MGP8_9HYPH</name>
<feature type="transmembrane region" description="Helical" evidence="8">
    <location>
        <begin position="220"/>
        <end position="244"/>
    </location>
</feature>
<dbReference type="GO" id="GO:0140359">
    <property type="term" value="F:ABC-type transporter activity"/>
    <property type="evidence" value="ECO:0007669"/>
    <property type="project" value="InterPro"/>
</dbReference>
<feature type="transmembrane region" description="Helical" evidence="8">
    <location>
        <begin position="314"/>
        <end position="336"/>
    </location>
</feature>
<keyword evidence="7 8" id="KW-0472">Membrane</keyword>
<evidence type="ECO:0000256" key="1">
    <source>
        <dbReference type="ARBA" id="ARBA00004651"/>
    </source>
</evidence>
<evidence type="ECO:0000313" key="10">
    <source>
        <dbReference type="EMBL" id="MBJ3776140.1"/>
    </source>
</evidence>
<feature type="transmembrane region" description="Helical" evidence="8">
    <location>
        <begin position="348"/>
        <end position="366"/>
    </location>
</feature>
<dbReference type="InterPro" id="IPR047817">
    <property type="entry name" value="ABC2_TM_bact-type"/>
</dbReference>
<proteinExistence type="inferred from homology"/>
<comment type="caution">
    <text evidence="10">The sequence shown here is derived from an EMBL/GenBank/DDBJ whole genome shotgun (WGS) entry which is preliminary data.</text>
</comment>
<accession>A0A934MGP8</accession>
<feature type="transmembrane region" description="Helical" evidence="8">
    <location>
        <begin position="23"/>
        <end position="40"/>
    </location>
</feature>
<dbReference type="InterPro" id="IPR013525">
    <property type="entry name" value="ABC2_TM"/>
</dbReference>
<dbReference type="Proteomes" id="UP000609531">
    <property type="component" value="Unassembled WGS sequence"/>
</dbReference>
<evidence type="ECO:0000256" key="6">
    <source>
        <dbReference type="ARBA" id="ARBA00022989"/>
    </source>
</evidence>
<dbReference type="PROSITE" id="PS51012">
    <property type="entry name" value="ABC_TM2"/>
    <property type="match status" value="1"/>
</dbReference>